<accession>A0A8H6HPR8</accession>
<evidence type="ECO:0000313" key="3">
    <source>
        <dbReference type="EMBL" id="KAF6749663.1"/>
    </source>
</evidence>
<keyword evidence="2" id="KW-0812">Transmembrane</keyword>
<dbReference type="Gene3D" id="1.10.287.1490">
    <property type="match status" value="1"/>
</dbReference>
<keyword evidence="1" id="KW-0175">Coiled coil</keyword>
<feature type="coiled-coil region" evidence="1">
    <location>
        <begin position="107"/>
        <end position="134"/>
    </location>
</feature>
<sequence>METASGLKITEALLYVTTTAAILLSGYFIVARLTRQKGAEEGAILKLVDRLVQSEARAMANQAEIHALQTKLEEARGRHATPSEKTAEDLTMLASCSQRCASKDSQILSLTGAKQELETTVASLQKKLSAATDAEKHWREQAYKQSQFQTPGDAKDILAQSQSRVAELEEKLSECYRQLVASRNGMPLATPQYGYSIEEKDFRNQFRTVVSAPSPEIFPMEYEEKTLYGF</sequence>
<reference evidence="3 4" key="1">
    <citation type="submission" date="2020-07" db="EMBL/GenBank/DDBJ databases">
        <title>Comparative genomics of pyrophilous fungi reveals a link between fire events and developmental genes.</title>
        <authorList>
            <consortium name="DOE Joint Genome Institute"/>
            <person name="Steindorff A.S."/>
            <person name="Carver A."/>
            <person name="Calhoun S."/>
            <person name="Stillman K."/>
            <person name="Liu H."/>
            <person name="Lipzen A."/>
            <person name="Pangilinan J."/>
            <person name="Labutti K."/>
            <person name="Bruns T.D."/>
            <person name="Grigoriev I.V."/>
        </authorList>
    </citation>
    <scope>NUCLEOTIDE SEQUENCE [LARGE SCALE GENOMIC DNA]</scope>
    <source>
        <strain evidence="3 4">CBS 144469</strain>
    </source>
</reference>
<gene>
    <name evidence="3" type="ORF">DFP72DRAFT_912285</name>
</gene>
<evidence type="ECO:0000256" key="2">
    <source>
        <dbReference type="SAM" id="Phobius"/>
    </source>
</evidence>
<keyword evidence="2" id="KW-1133">Transmembrane helix</keyword>
<protein>
    <submittedName>
        <fullName evidence="3">Uncharacterized protein</fullName>
    </submittedName>
</protein>
<proteinExistence type="predicted"/>
<evidence type="ECO:0000313" key="4">
    <source>
        <dbReference type="Proteomes" id="UP000521943"/>
    </source>
</evidence>
<keyword evidence="4" id="KW-1185">Reference proteome</keyword>
<dbReference type="Proteomes" id="UP000521943">
    <property type="component" value="Unassembled WGS sequence"/>
</dbReference>
<dbReference type="AlphaFoldDB" id="A0A8H6HPR8"/>
<name>A0A8H6HPR8_9AGAR</name>
<dbReference type="OrthoDB" id="2934470at2759"/>
<organism evidence="3 4">
    <name type="scientific">Ephemerocybe angulata</name>
    <dbReference type="NCBI Taxonomy" id="980116"/>
    <lineage>
        <taxon>Eukaryota</taxon>
        <taxon>Fungi</taxon>
        <taxon>Dikarya</taxon>
        <taxon>Basidiomycota</taxon>
        <taxon>Agaricomycotina</taxon>
        <taxon>Agaricomycetes</taxon>
        <taxon>Agaricomycetidae</taxon>
        <taxon>Agaricales</taxon>
        <taxon>Agaricineae</taxon>
        <taxon>Psathyrellaceae</taxon>
        <taxon>Ephemerocybe</taxon>
    </lineage>
</organism>
<feature type="transmembrane region" description="Helical" evidence="2">
    <location>
        <begin position="12"/>
        <end position="30"/>
    </location>
</feature>
<comment type="caution">
    <text evidence="3">The sequence shown here is derived from an EMBL/GenBank/DDBJ whole genome shotgun (WGS) entry which is preliminary data.</text>
</comment>
<keyword evidence="2" id="KW-0472">Membrane</keyword>
<evidence type="ECO:0000256" key="1">
    <source>
        <dbReference type="SAM" id="Coils"/>
    </source>
</evidence>
<dbReference type="EMBL" id="JACGCI010000061">
    <property type="protein sequence ID" value="KAF6749663.1"/>
    <property type="molecule type" value="Genomic_DNA"/>
</dbReference>